<comment type="similarity">
    <text evidence="1">Belongs to the UPF0213 family.</text>
</comment>
<dbReference type="Gene3D" id="3.40.1440.10">
    <property type="entry name" value="GIY-YIG endonuclease"/>
    <property type="match status" value="1"/>
</dbReference>
<reference evidence="4" key="1">
    <citation type="submission" date="2019-02" db="EMBL/GenBank/DDBJ databases">
        <title>Draft genome sequence of Enterococcus sp. Gos25-1.</title>
        <authorList>
            <person name="Tanaka N."/>
            <person name="Shiwa Y."/>
            <person name="Fujita N."/>
        </authorList>
    </citation>
    <scope>NUCLEOTIDE SEQUENCE [LARGE SCALE GENOMIC DNA]</scope>
    <source>
        <strain evidence="4">Gos25-1</strain>
    </source>
</reference>
<dbReference type="Pfam" id="PF01541">
    <property type="entry name" value="GIY-YIG"/>
    <property type="match status" value="1"/>
</dbReference>
<dbReference type="PANTHER" id="PTHR34477">
    <property type="entry name" value="UPF0213 PROTEIN YHBQ"/>
    <property type="match status" value="1"/>
</dbReference>
<dbReference type="InterPro" id="IPR050190">
    <property type="entry name" value="UPF0213_domain"/>
</dbReference>
<evidence type="ECO:0000256" key="1">
    <source>
        <dbReference type="ARBA" id="ARBA00007435"/>
    </source>
</evidence>
<dbReference type="CDD" id="cd10456">
    <property type="entry name" value="GIY-YIG_UPF0213"/>
    <property type="match status" value="1"/>
</dbReference>
<dbReference type="Proteomes" id="UP000290567">
    <property type="component" value="Unassembled WGS sequence"/>
</dbReference>
<dbReference type="AlphaFoldDB" id="A0A4P5PCM6"/>
<evidence type="ECO:0000259" key="2">
    <source>
        <dbReference type="PROSITE" id="PS50164"/>
    </source>
</evidence>
<organism evidence="3 4">
    <name type="scientific">Enterococcus florum</name>
    <dbReference type="NCBI Taxonomy" id="2480627"/>
    <lineage>
        <taxon>Bacteria</taxon>
        <taxon>Bacillati</taxon>
        <taxon>Bacillota</taxon>
        <taxon>Bacilli</taxon>
        <taxon>Lactobacillales</taxon>
        <taxon>Enterococcaceae</taxon>
        <taxon>Enterococcus</taxon>
    </lineage>
</organism>
<comment type="caution">
    <text evidence="3">The sequence shown here is derived from an EMBL/GenBank/DDBJ whole genome shotgun (WGS) entry which is preliminary data.</text>
</comment>
<accession>A0A4P5PCM6</accession>
<proteinExistence type="inferred from homology"/>
<dbReference type="PROSITE" id="PS50164">
    <property type="entry name" value="GIY_YIG"/>
    <property type="match status" value="1"/>
</dbReference>
<dbReference type="InterPro" id="IPR000305">
    <property type="entry name" value="GIY-YIG_endonuc"/>
</dbReference>
<dbReference type="SUPFAM" id="SSF82771">
    <property type="entry name" value="GIY-YIG endonuclease"/>
    <property type="match status" value="1"/>
</dbReference>
<evidence type="ECO:0000313" key="3">
    <source>
        <dbReference type="EMBL" id="GCF94041.1"/>
    </source>
</evidence>
<gene>
    <name evidence="3" type="ORF">NRIC_19320</name>
</gene>
<keyword evidence="4" id="KW-1185">Reference proteome</keyword>
<sequence length="91" mass="10709">MENKFFFYVLSCKDRSYYGGYTVDLSRRLTEHNAGTGAKYTHPAKRRPVEMIHAESFETRSAAMKAEAAFKRLNRKQKDRYLIQNQEKNVL</sequence>
<dbReference type="RefSeq" id="WP_146622478.1">
    <property type="nucleotide sequence ID" value="NZ_BJCC01000014.1"/>
</dbReference>
<dbReference type="InterPro" id="IPR035901">
    <property type="entry name" value="GIY-YIG_endonuc_sf"/>
</dbReference>
<evidence type="ECO:0000313" key="4">
    <source>
        <dbReference type="Proteomes" id="UP000290567"/>
    </source>
</evidence>
<feature type="domain" description="GIY-YIG" evidence="2">
    <location>
        <begin position="3"/>
        <end position="80"/>
    </location>
</feature>
<dbReference type="EMBL" id="BJCC01000014">
    <property type="protein sequence ID" value="GCF94041.1"/>
    <property type="molecule type" value="Genomic_DNA"/>
</dbReference>
<name>A0A4P5PCM6_9ENTE</name>
<protein>
    <recommendedName>
        <fullName evidence="2">GIY-YIG domain-containing protein</fullName>
    </recommendedName>
</protein>
<dbReference type="PANTHER" id="PTHR34477:SF1">
    <property type="entry name" value="UPF0213 PROTEIN YHBQ"/>
    <property type="match status" value="1"/>
</dbReference>
<dbReference type="OrthoDB" id="9807770at2"/>